<dbReference type="STRING" id="1555112.LIP_1621"/>
<gene>
    <name evidence="2" type="ORF">LIP_1621</name>
</gene>
<reference evidence="3" key="1">
    <citation type="submission" date="2015-07" db="EMBL/GenBank/DDBJ databases">
        <title>Complete genome sequence and phylogenetic analysis of Limnochorda pilosa.</title>
        <authorList>
            <person name="Watanabe M."/>
            <person name="Kojima H."/>
            <person name="Fukui M."/>
        </authorList>
    </citation>
    <scope>NUCLEOTIDE SEQUENCE [LARGE SCALE GENOMIC DNA]</scope>
    <source>
        <strain evidence="3">HC45</strain>
    </source>
</reference>
<evidence type="ECO:0000256" key="1">
    <source>
        <dbReference type="SAM" id="MobiDB-lite"/>
    </source>
</evidence>
<dbReference type="Proteomes" id="UP000065807">
    <property type="component" value="Chromosome"/>
</dbReference>
<evidence type="ECO:0008006" key="4">
    <source>
        <dbReference type="Google" id="ProtNLM"/>
    </source>
</evidence>
<reference evidence="3" key="2">
    <citation type="journal article" date="2016" name="Int. J. Syst. Evol. Microbiol.">
        <title>Complete genome sequence and cell structure of Limnochorda pilosa, a Gram-negative spore-former within the phylum Firmicutes.</title>
        <authorList>
            <person name="Watanabe M."/>
            <person name="Kojima H."/>
            <person name="Fukui M."/>
        </authorList>
    </citation>
    <scope>NUCLEOTIDE SEQUENCE [LARGE SCALE GENOMIC DNA]</scope>
    <source>
        <strain evidence="3">HC45</strain>
    </source>
</reference>
<dbReference type="Gene3D" id="2.10.109.10">
    <property type="entry name" value="Umud Fragment, subunit A"/>
    <property type="match status" value="1"/>
</dbReference>
<dbReference type="SUPFAM" id="SSF51306">
    <property type="entry name" value="LexA/Signal peptidase"/>
    <property type="match status" value="1"/>
</dbReference>
<dbReference type="InterPro" id="IPR036286">
    <property type="entry name" value="LexA/Signal_pep-like_sf"/>
</dbReference>
<accession>A0A0K2SKC2</accession>
<evidence type="ECO:0000313" key="3">
    <source>
        <dbReference type="Proteomes" id="UP000065807"/>
    </source>
</evidence>
<keyword evidence="3" id="KW-1185">Reference proteome</keyword>
<evidence type="ECO:0000313" key="2">
    <source>
        <dbReference type="EMBL" id="BAS27467.1"/>
    </source>
</evidence>
<organism evidence="2 3">
    <name type="scientific">Limnochorda pilosa</name>
    <dbReference type="NCBI Taxonomy" id="1555112"/>
    <lineage>
        <taxon>Bacteria</taxon>
        <taxon>Bacillati</taxon>
        <taxon>Bacillota</taxon>
        <taxon>Limnochordia</taxon>
        <taxon>Limnochordales</taxon>
        <taxon>Limnochordaceae</taxon>
        <taxon>Limnochorda</taxon>
    </lineage>
</organism>
<dbReference type="KEGG" id="lpil:LIP_1621"/>
<feature type="region of interest" description="Disordered" evidence="1">
    <location>
        <begin position="71"/>
        <end position="101"/>
    </location>
</feature>
<protein>
    <recommendedName>
        <fullName evidence="4">Peptidase S24/S26A/S26B/S26C domain-containing protein</fullName>
    </recommendedName>
</protein>
<name>A0A0K2SKC2_LIMPI</name>
<dbReference type="EMBL" id="AP014924">
    <property type="protein sequence ID" value="BAS27467.1"/>
    <property type="molecule type" value="Genomic_DNA"/>
</dbReference>
<sequence>MPGDDAMEPINDVLKRMADLVRERPAATVRELADHLGYTQERSVYYWLNKADFQGIRQFRDAVLRGEFAERRAPQPAPAGNAVPLYRLSQMPLPPDDRPPASRQVVVDLATTPGFFAFEAEGTEYAPLIEPLDQLVVDPEAELRDGDLALVMVRGYGPAVRRIFGQRPTWLVHPSRGRPFEAQNDPVILGRIVRLLRVL</sequence>
<proteinExistence type="predicted"/>
<dbReference type="AlphaFoldDB" id="A0A0K2SKC2"/>